<dbReference type="GO" id="GO:0005524">
    <property type="term" value="F:ATP binding"/>
    <property type="evidence" value="ECO:0007669"/>
    <property type="project" value="UniProtKB-UniRule"/>
</dbReference>
<reference evidence="4" key="1">
    <citation type="submission" date="2021-02" db="EMBL/GenBank/DDBJ databases">
        <authorList>
            <person name="Dougan E. K."/>
            <person name="Rhodes N."/>
            <person name="Thang M."/>
            <person name="Chan C."/>
        </authorList>
    </citation>
    <scope>NUCLEOTIDE SEQUENCE</scope>
</reference>
<evidence type="ECO:0000259" key="3">
    <source>
        <dbReference type="PROSITE" id="PS50011"/>
    </source>
</evidence>
<feature type="non-terminal residue" evidence="4">
    <location>
        <position position="1"/>
    </location>
</feature>
<evidence type="ECO:0000256" key="2">
    <source>
        <dbReference type="SAM" id="MobiDB-lite"/>
    </source>
</evidence>
<keyword evidence="1" id="KW-0547">Nucleotide-binding</keyword>
<evidence type="ECO:0000313" key="4">
    <source>
        <dbReference type="EMBL" id="CAE8726581.1"/>
    </source>
</evidence>
<evidence type="ECO:0000256" key="1">
    <source>
        <dbReference type="PROSITE-ProRule" id="PRU10141"/>
    </source>
</evidence>
<name>A0A813LDP5_POLGL</name>
<proteinExistence type="predicted"/>
<organism evidence="4 5">
    <name type="scientific">Polarella glacialis</name>
    <name type="common">Dinoflagellate</name>
    <dbReference type="NCBI Taxonomy" id="89957"/>
    <lineage>
        <taxon>Eukaryota</taxon>
        <taxon>Sar</taxon>
        <taxon>Alveolata</taxon>
        <taxon>Dinophyceae</taxon>
        <taxon>Suessiales</taxon>
        <taxon>Suessiaceae</taxon>
        <taxon>Polarella</taxon>
    </lineage>
</organism>
<dbReference type="SMART" id="SM00220">
    <property type="entry name" value="S_TKc"/>
    <property type="match status" value="1"/>
</dbReference>
<dbReference type="PROSITE" id="PS50011">
    <property type="entry name" value="PROTEIN_KINASE_DOM"/>
    <property type="match status" value="1"/>
</dbReference>
<feature type="compositionally biased region" description="Basic and acidic residues" evidence="2">
    <location>
        <begin position="717"/>
        <end position="741"/>
    </location>
</feature>
<evidence type="ECO:0000313" key="5">
    <source>
        <dbReference type="Proteomes" id="UP000626109"/>
    </source>
</evidence>
<dbReference type="InterPro" id="IPR017441">
    <property type="entry name" value="Protein_kinase_ATP_BS"/>
</dbReference>
<dbReference type="Gene3D" id="1.10.510.10">
    <property type="entry name" value="Transferase(Phosphotransferase) domain 1"/>
    <property type="match status" value="1"/>
</dbReference>
<dbReference type="GO" id="GO:0004672">
    <property type="term" value="F:protein kinase activity"/>
    <property type="evidence" value="ECO:0007669"/>
    <property type="project" value="InterPro"/>
</dbReference>
<dbReference type="EMBL" id="CAJNNW010035245">
    <property type="protein sequence ID" value="CAE8726581.1"/>
    <property type="molecule type" value="Genomic_DNA"/>
</dbReference>
<protein>
    <recommendedName>
        <fullName evidence="3">Protein kinase domain-containing protein</fullName>
    </recommendedName>
</protein>
<dbReference type="InterPro" id="IPR011009">
    <property type="entry name" value="Kinase-like_dom_sf"/>
</dbReference>
<sequence>MPPPASRDAAHRAGIRAARQASDVFKAVVQGPQAPAPAGYGVELLAFQKALPRFGWKELVDCSNHFGQRGQVIGELAAELAAEVGRRLKSQAKTGAEEVNAEEVANRVSTGANTIAGLAAASASAARSMSAREVTLIVYSFSKLTPQLPEYALLYDAVADGLKKEAWQFNRLQAALVSTALADVERGLKDALPAVLQPVLGDLTASEEVREAATVDELRFLVHSSAKLERPISAPALEALADCTKRHLQKANFAALAHLSVSWLRLRPPVQAKEAHIDTLRAACVQLLEFQKSHFPAHPLPAEGLAPALADLMAREAERNAPPLTPPAVRDIAKGLVQISWGLQRYQSSGTRGRSLGIDDWSEILQLIVGFCEAHNAAIVAGDAHTPSYSSSSRSQTHSIRTAAPGQLPAWAAEVLYHVLWRAQQQLVPSDGSALVELQSLLTLLRLVRRHGSKPAPDPAFFSWATQLVAAHHRLGNADPGLIAEVISELVPMVPKEERGNLGKLWGSSRPVSSLTLQVSPAASAAATIERQVQRQSSPRLLSGYASHEPTAVILADVRFREQGFQERRAARRAEAPGETSGQAAASPWDVSETVAALLASRQASPSESAAPSVALAAQAAVGGRLWGMLALHSQAKAPCATRLRSTAPAGVETRLSETETPGEEVQVTRHIAERAEVVQAAVASAATLPGLQGMEDMQRLLQTALLRVEALETKLQGQEERRENKQRQEAAREVPKEAARTRKMAPQNFKKDAMSSMQDAIETGGGWLAGIFPSPAERIELSPAAVRRFDFDQYRQSNSARLQAERLRVIVPPDQLRLSQLQDMQGQFKYYSKAGIPQISSATSRRNFTGTALAVHLGIPRQLFIFQKEAKADAQPRMLSGNGQDKMGNSKSQPVAGFSDINANMPQLEARVGRISISGRYHRLPKKLEDHYEVATKILGSGYNGVVRQATNKSSSSGGQKYAVKAFKYFNVAAEKKAQLQSEIEIFLCMDHPHITRLYDVYESDDYMFLVMECMEGGEVFDRVSELKRFSELDAADTVRQMLLALNYIHSHG</sequence>
<feature type="domain" description="Protein kinase" evidence="3">
    <location>
        <begin position="934"/>
        <end position="1054"/>
    </location>
</feature>
<feature type="binding site" evidence="1">
    <location>
        <position position="966"/>
    </location>
    <ligand>
        <name>ATP</name>
        <dbReference type="ChEBI" id="CHEBI:30616"/>
    </ligand>
</feature>
<gene>
    <name evidence="4" type="ORF">PGLA2088_LOCUS44535</name>
</gene>
<feature type="region of interest" description="Disordered" evidence="2">
    <location>
        <begin position="717"/>
        <end position="744"/>
    </location>
</feature>
<dbReference type="Pfam" id="PF00069">
    <property type="entry name" value="Pkinase"/>
    <property type="match status" value="1"/>
</dbReference>
<keyword evidence="1" id="KW-0067">ATP-binding</keyword>
<comment type="caution">
    <text evidence="4">The sequence shown here is derived from an EMBL/GenBank/DDBJ whole genome shotgun (WGS) entry which is preliminary data.</text>
</comment>
<dbReference type="InterPro" id="IPR000719">
    <property type="entry name" value="Prot_kinase_dom"/>
</dbReference>
<dbReference type="Proteomes" id="UP000626109">
    <property type="component" value="Unassembled WGS sequence"/>
</dbReference>
<dbReference type="SUPFAM" id="SSF56112">
    <property type="entry name" value="Protein kinase-like (PK-like)"/>
    <property type="match status" value="1"/>
</dbReference>
<dbReference type="PANTHER" id="PTHR24347">
    <property type="entry name" value="SERINE/THREONINE-PROTEIN KINASE"/>
    <property type="match status" value="1"/>
</dbReference>
<dbReference type="PROSITE" id="PS00107">
    <property type="entry name" value="PROTEIN_KINASE_ATP"/>
    <property type="match status" value="1"/>
</dbReference>
<dbReference type="AlphaFoldDB" id="A0A813LDP5"/>
<accession>A0A813LDP5</accession>